<dbReference type="Proteomes" id="UP000566663">
    <property type="component" value="Unassembled WGS sequence"/>
</dbReference>
<dbReference type="AlphaFoldDB" id="A0A7W8HXH2"/>
<evidence type="ECO:0000313" key="3">
    <source>
        <dbReference type="EMBL" id="MBB5291474.1"/>
    </source>
</evidence>
<feature type="region of interest" description="Disordered" evidence="1">
    <location>
        <begin position="25"/>
        <end position="44"/>
    </location>
</feature>
<feature type="compositionally biased region" description="Polar residues" evidence="1">
    <location>
        <begin position="25"/>
        <end position="34"/>
    </location>
</feature>
<gene>
    <name evidence="3" type="ORF">HNQ67_000988</name>
</gene>
<dbReference type="EMBL" id="JACHFZ010000002">
    <property type="protein sequence ID" value="MBB5291474.1"/>
    <property type="molecule type" value="Genomic_DNA"/>
</dbReference>
<evidence type="ECO:0000256" key="1">
    <source>
        <dbReference type="SAM" id="MobiDB-lite"/>
    </source>
</evidence>
<feature type="chain" id="PRO_5031278411" evidence="2">
    <location>
        <begin position="23"/>
        <end position="197"/>
    </location>
</feature>
<keyword evidence="2" id="KW-0732">Signal</keyword>
<evidence type="ECO:0000256" key="2">
    <source>
        <dbReference type="SAM" id="SignalP"/>
    </source>
</evidence>
<feature type="signal peptide" evidence="2">
    <location>
        <begin position="1"/>
        <end position="22"/>
    </location>
</feature>
<reference evidence="3 4" key="1">
    <citation type="submission" date="2020-08" db="EMBL/GenBank/DDBJ databases">
        <title>Genomic Encyclopedia of Type Strains, Phase IV (KMG-IV): sequencing the most valuable type-strain genomes for metagenomic binning, comparative biology and taxonomic classification.</title>
        <authorList>
            <person name="Goeker M."/>
        </authorList>
    </citation>
    <scope>NUCLEOTIDE SEQUENCE [LARGE SCALE GENOMIC DNA]</scope>
    <source>
        <strain evidence="3 4">DSM 25335</strain>
    </source>
</reference>
<organism evidence="3 4">
    <name type="scientific">Brevundimonas basaltis</name>
    <dbReference type="NCBI Taxonomy" id="472166"/>
    <lineage>
        <taxon>Bacteria</taxon>
        <taxon>Pseudomonadati</taxon>
        <taxon>Pseudomonadota</taxon>
        <taxon>Alphaproteobacteria</taxon>
        <taxon>Caulobacterales</taxon>
        <taxon>Caulobacteraceae</taxon>
        <taxon>Brevundimonas</taxon>
    </lineage>
</organism>
<comment type="caution">
    <text evidence="3">The sequence shown here is derived from an EMBL/GenBank/DDBJ whole genome shotgun (WGS) entry which is preliminary data.</text>
</comment>
<evidence type="ECO:0000313" key="4">
    <source>
        <dbReference type="Proteomes" id="UP000566663"/>
    </source>
</evidence>
<sequence length="197" mass="19536">MRKTALMTGVAGLLLTAAPAFAQDATSPQTSPASGQAEARAEAGVEAEVQAPTLSLTPGAVVQGPDGQLGVLVGARLHAGAQQLTVKGEDGVIRAVPIDGIRQEGEAVVVDFTLGQYAEAEVITEADAPALPEVPDAGAVLPDEAEVDATLEAEVEAEAEAVVPPAPTPPTLPTEAPGVAPPTGAPVTPGVLPGKPN</sequence>
<name>A0A7W8HXH2_9CAUL</name>
<dbReference type="RefSeq" id="WP_183252958.1">
    <property type="nucleotide sequence ID" value="NZ_BAAAFF010000006.1"/>
</dbReference>
<feature type="region of interest" description="Disordered" evidence="1">
    <location>
        <begin position="160"/>
        <end position="197"/>
    </location>
</feature>
<accession>A0A7W8HXH2</accession>
<proteinExistence type="predicted"/>
<keyword evidence="4" id="KW-1185">Reference proteome</keyword>
<feature type="compositionally biased region" description="Low complexity" evidence="1">
    <location>
        <begin position="35"/>
        <end position="44"/>
    </location>
</feature>
<protein>
    <submittedName>
        <fullName evidence="3">Uncharacterized protein</fullName>
    </submittedName>
</protein>